<dbReference type="Proteomes" id="UP000000753">
    <property type="component" value="Chromosome"/>
</dbReference>
<name>B8CS22_SHEPW</name>
<protein>
    <submittedName>
        <fullName evidence="1">Uncharacterized protein</fullName>
    </submittedName>
</protein>
<organism evidence="1 2">
    <name type="scientific">Shewanella piezotolerans (strain WP3 / JCM 13877)</name>
    <dbReference type="NCBI Taxonomy" id="225849"/>
    <lineage>
        <taxon>Bacteria</taxon>
        <taxon>Pseudomonadati</taxon>
        <taxon>Pseudomonadota</taxon>
        <taxon>Gammaproteobacteria</taxon>
        <taxon>Alteromonadales</taxon>
        <taxon>Shewanellaceae</taxon>
        <taxon>Shewanella</taxon>
    </lineage>
</organism>
<sequence>MVMLSEKLRHKKCQQHNVLAFSFNLLDFRVKLNG</sequence>
<dbReference type="AlphaFoldDB" id="B8CS22"/>
<reference evidence="1 2" key="1">
    <citation type="journal article" date="2008" name="PLoS ONE">
        <title>Environmental adaptation: genomic analysis of the piezotolerant and psychrotolerant deep-sea iron reducing bacterium Shewanella piezotolerans WP3.</title>
        <authorList>
            <person name="Wang F."/>
            <person name="Wang J."/>
            <person name="Jian H."/>
            <person name="Zhang B."/>
            <person name="Li S."/>
            <person name="Wang F."/>
            <person name="Zeng X."/>
            <person name="Gao L."/>
            <person name="Bartlett D.H."/>
            <person name="Yu J."/>
            <person name="Hu S."/>
            <person name="Xiao X."/>
        </authorList>
    </citation>
    <scope>NUCLEOTIDE SEQUENCE [LARGE SCALE GENOMIC DNA]</scope>
    <source>
        <strain evidence="2">WP3 / JCM 13877</strain>
    </source>
</reference>
<gene>
    <name evidence="1" type="ordered locus">swp_3622</name>
</gene>
<dbReference type="EMBL" id="CP000472">
    <property type="protein sequence ID" value="ACJ30312.1"/>
    <property type="molecule type" value="Genomic_DNA"/>
</dbReference>
<evidence type="ECO:0000313" key="1">
    <source>
        <dbReference type="EMBL" id="ACJ30312.1"/>
    </source>
</evidence>
<dbReference type="KEGG" id="swp:swp_3622"/>
<accession>B8CS22</accession>
<keyword evidence="2" id="KW-1185">Reference proteome</keyword>
<dbReference type="HOGENOM" id="CLU_3375973_0_0_6"/>
<evidence type="ECO:0000313" key="2">
    <source>
        <dbReference type="Proteomes" id="UP000000753"/>
    </source>
</evidence>
<proteinExistence type="predicted"/>